<reference evidence="1 2" key="1">
    <citation type="journal article" date="2024" name="Nat. Commun.">
        <title>Phylogenomics reveals the evolutionary origins of lichenization in chlorophyte algae.</title>
        <authorList>
            <person name="Puginier C."/>
            <person name="Libourel C."/>
            <person name="Otte J."/>
            <person name="Skaloud P."/>
            <person name="Haon M."/>
            <person name="Grisel S."/>
            <person name="Petersen M."/>
            <person name="Berrin J.G."/>
            <person name="Delaux P.M."/>
            <person name="Dal Grande F."/>
            <person name="Keller J."/>
        </authorList>
    </citation>
    <scope>NUCLEOTIDE SEQUENCE [LARGE SCALE GENOMIC DNA]</scope>
    <source>
        <strain evidence="1 2">SAG 2036</strain>
    </source>
</reference>
<evidence type="ECO:0000313" key="2">
    <source>
        <dbReference type="Proteomes" id="UP001465755"/>
    </source>
</evidence>
<gene>
    <name evidence="1" type="ORF">WJX73_004384</name>
</gene>
<organism evidence="1 2">
    <name type="scientific">Symbiochloris irregularis</name>
    <dbReference type="NCBI Taxonomy" id="706552"/>
    <lineage>
        <taxon>Eukaryota</taxon>
        <taxon>Viridiplantae</taxon>
        <taxon>Chlorophyta</taxon>
        <taxon>core chlorophytes</taxon>
        <taxon>Trebouxiophyceae</taxon>
        <taxon>Trebouxiales</taxon>
        <taxon>Trebouxiaceae</taxon>
        <taxon>Symbiochloris</taxon>
    </lineage>
</organism>
<dbReference type="AlphaFoldDB" id="A0AAW1PSQ7"/>
<comment type="caution">
    <text evidence="1">The sequence shown here is derived from an EMBL/GenBank/DDBJ whole genome shotgun (WGS) entry which is preliminary data.</text>
</comment>
<proteinExistence type="predicted"/>
<evidence type="ECO:0000313" key="1">
    <source>
        <dbReference type="EMBL" id="KAK9812496.1"/>
    </source>
</evidence>
<protein>
    <submittedName>
        <fullName evidence="1">Uncharacterized protein</fullName>
    </submittedName>
</protein>
<name>A0AAW1PSQ7_9CHLO</name>
<sequence>MARMADAKLSPNQCGSIVKAKVTMLEELRLAQAERGEVLQPLEKVLQGEQQTWFAAAADFHNLVDHQLRVRNAEYAAIEKYTAIFLTDAGALLGGDAAAALPSHPVPLPHIA</sequence>
<dbReference type="EMBL" id="JALJOQ010000006">
    <property type="protein sequence ID" value="KAK9812496.1"/>
    <property type="molecule type" value="Genomic_DNA"/>
</dbReference>
<accession>A0AAW1PSQ7</accession>
<keyword evidence="2" id="KW-1185">Reference proteome</keyword>
<dbReference type="Proteomes" id="UP001465755">
    <property type="component" value="Unassembled WGS sequence"/>
</dbReference>